<evidence type="ECO:0000313" key="13">
    <source>
        <dbReference type="RefSeq" id="XP_026743248.1"/>
    </source>
</evidence>
<keyword evidence="7" id="KW-0297">G-protein coupled receptor</keyword>
<dbReference type="PRINTS" id="PR00237">
    <property type="entry name" value="GPCRRHODOPSN"/>
</dbReference>
<dbReference type="GO" id="GO:0004930">
    <property type="term" value="F:G protein-coupled receptor activity"/>
    <property type="evidence" value="ECO:0007669"/>
    <property type="project" value="UniProtKB-KW"/>
</dbReference>
<evidence type="ECO:0000256" key="2">
    <source>
        <dbReference type="ARBA" id="ARBA00010663"/>
    </source>
</evidence>
<evidence type="ECO:0000256" key="9">
    <source>
        <dbReference type="SAM" id="Phobius"/>
    </source>
</evidence>
<feature type="transmembrane region" description="Helical" evidence="9">
    <location>
        <begin position="169"/>
        <end position="190"/>
    </location>
</feature>
<dbReference type="PROSITE" id="PS50262">
    <property type="entry name" value="G_PROTEIN_RECEP_F1_2"/>
    <property type="match status" value="1"/>
</dbReference>
<evidence type="ECO:0000313" key="11">
    <source>
        <dbReference type="Proteomes" id="UP000322000"/>
    </source>
</evidence>
<keyword evidence="11" id="KW-1185">Reference proteome</keyword>
<dbReference type="PANTHER" id="PTHR22750">
    <property type="entry name" value="G-PROTEIN COUPLED RECEPTOR"/>
    <property type="match status" value="1"/>
</dbReference>
<proteinExistence type="inferred from homology"/>
<dbReference type="SUPFAM" id="SSF81321">
    <property type="entry name" value="Family A G protein-coupled receptor-like"/>
    <property type="match status" value="1"/>
</dbReference>
<reference evidence="12 13" key="1">
    <citation type="submission" date="2025-04" db="UniProtKB">
        <authorList>
            <consortium name="RefSeq"/>
        </authorList>
    </citation>
    <scope>IDENTIFICATION</scope>
</reference>
<feature type="transmembrane region" description="Helical" evidence="9">
    <location>
        <begin position="59"/>
        <end position="82"/>
    </location>
</feature>
<feature type="transmembrane region" description="Helical" evidence="9">
    <location>
        <begin position="314"/>
        <end position="340"/>
    </location>
</feature>
<comment type="similarity">
    <text evidence="2 7">Belongs to the G-protein coupled receptor 1 family.</text>
</comment>
<dbReference type="InterPro" id="IPR000276">
    <property type="entry name" value="GPCR_Rhodpsn"/>
</dbReference>
<sequence>MESNTTDFRSNVTLDEVIDFFNLNISNVNQSEVTQIHLFDLYEAYRTIEKEQLMVYKSVAYIIGTLIILSNLTVVISSGLILRKGQQPKSTYLLLGNVSLADTIVGMSLIFGVTVDNSVSSNPLCIFQIGMLVCPAMVSIFSVGLIAVDRYIYILHGLYYQRWFNTTRVRIGILCIWLVSIFISTLPAMGWTGKTFTDYRCWYIAVFPSALLLVLSFLVLSVIIMVCILYILILRSAVRAVDKIREFQETSYTNKAFIVDLPTVVISISECLEKGKHMELRKFDSDSQTQRSDSSGRRKGGCCRPNTHPSKIKAVTTVLLVTLCFLGTWAPYYVAVIMYVKCDIMKNGYECIPLEVLTLGPLYLLGVCNSLCDPIIYAWRHSGFKRSIKRIYFKYMLKHEL</sequence>
<dbReference type="RefSeq" id="XP_026743128.1">
    <property type="nucleotide sequence ID" value="XM_026887327.1"/>
</dbReference>
<dbReference type="Proteomes" id="UP000322000">
    <property type="component" value="Chromosome 23"/>
</dbReference>
<dbReference type="AlphaFoldDB" id="A0A7E5WQV7"/>
<keyword evidence="3" id="KW-1003">Cell membrane</keyword>
<organism evidence="11 12">
    <name type="scientific">Trichoplusia ni</name>
    <name type="common">Cabbage looper</name>
    <dbReference type="NCBI Taxonomy" id="7111"/>
    <lineage>
        <taxon>Eukaryota</taxon>
        <taxon>Metazoa</taxon>
        <taxon>Ecdysozoa</taxon>
        <taxon>Arthropoda</taxon>
        <taxon>Hexapoda</taxon>
        <taxon>Insecta</taxon>
        <taxon>Pterygota</taxon>
        <taxon>Neoptera</taxon>
        <taxon>Endopterygota</taxon>
        <taxon>Lepidoptera</taxon>
        <taxon>Glossata</taxon>
        <taxon>Ditrysia</taxon>
        <taxon>Noctuoidea</taxon>
        <taxon>Noctuidae</taxon>
        <taxon>Plusiinae</taxon>
        <taxon>Trichoplusia</taxon>
    </lineage>
</organism>
<keyword evidence="4 7" id="KW-0812">Transmembrane</keyword>
<dbReference type="Pfam" id="PF00001">
    <property type="entry name" value="7tm_1"/>
    <property type="match status" value="1"/>
</dbReference>
<feature type="transmembrane region" description="Helical" evidence="9">
    <location>
        <begin position="94"/>
        <end position="114"/>
    </location>
</feature>
<dbReference type="InterPro" id="IPR017452">
    <property type="entry name" value="GPCR_Rhodpsn_7TM"/>
</dbReference>
<keyword evidence="6 9" id="KW-0472">Membrane</keyword>
<dbReference type="PROSITE" id="PS00237">
    <property type="entry name" value="G_PROTEIN_RECEP_F1_1"/>
    <property type="match status" value="1"/>
</dbReference>
<evidence type="ECO:0000256" key="1">
    <source>
        <dbReference type="ARBA" id="ARBA00004651"/>
    </source>
</evidence>
<dbReference type="GO" id="GO:0005886">
    <property type="term" value="C:plasma membrane"/>
    <property type="evidence" value="ECO:0007669"/>
    <property type="project" value="UniProtKB-SubCell"/>
</dbReference>
<evidence type="ECO:0000256" key="7">
    <source>
        <dbReference type="RuleBase" id="RU000688"/>
    </source>
</evidence>
<comment type="subcellular location">
    <subcellularLocation>
        <location evidence="1">Cell membrane</location>
        <topology evidence="1">Multi-pass membrane protein</topology>
    </subcellularLocation>
</comment>
<feature type="transmembrane region" description="Helical" evidence="9">
    <location>
        <begin position="202"/>
        <end position="233"/>
    </location>
</feature>
<accession>A0A7E5WQV7</accession>
<keyword evidence="5 9" id="KW-1133">Transmembrane helix</keyword>
<evidence type="ECO:0000259" key="10">
    <source>
        <dbReference type="PROSITE" id="PS50262"/>
    </source>
</evidence>
<dbReference type="CDD" id="cd00637">
    <property type="entry name" value="7tm_classA_rhodopsin-like"/>
    <property type="match status" value="1"/>
</dbReference>
<feature type="domain" description="G-protein coupled receptors family 1 profile" evidence="10">
    <location>
        <begin position="70"/>
        <end position="377"/>
    </location>
</feature>
<dbReference type="GeneID" id="113504846"/>
<evidence type="ECO:0000256" key="4">
    <source>
        <dbReference type="ARBA" id="ARBA00022692"/>
    </source>
</evidence>
<keyword evidence="7" id="KW-0807">Transducer</keyword>
<dbReference type="Gene3D" id="1.20.1070.10">
    <property type="entry name" value="Rhodopsin 7-helix transmembrane proteins"/>
    <property type="match status" value="1"/>
</dbReference>
<evidence type="ECO:0000256" key="6">
    <source>
        <dbReference type="ARBA" id="ARBA00023136"/>
    </source>
</evidence>
<dbReference type="RefSeq" id="XP_026743248.1">
    <property type="nucleotide sequence ID" value="XM_026887447.1"/>
</dbReference>
<protein>
    <submittedName>
        <fullName evidence="12 13">Glucose-dependent insulinotropic receptor-like isoform X2</fullName>
    </submittedName>
</protein>
<evidence type="ECO:0000256" key="8">
    <source>
        <dbReference type="SAM" id="MobiDB-lite"/>
    </source>
</evidence>
<evidence type="ECO:0000256" key="5">
    <source>
        <dbReference type="ARBA" id="ARBA00022989"/>
    </source>
</evidence>
<feature type="transmembrane region" description="Helical" evidence="9">
    <location>
        <begin position="126"/>
        <end position="148"/>
    </location>
</feature>
<keyword evidence="7" id="KW-0675">Receptor</keyword>
<evidence type="ECO:0000313" key="12">
    <source>
        <dbReference type="RefSeq" id="XP_026743128.1"/>
    </source>
</evidence>
<gene>
    <name evidence="12" type="primary">LOC113504846</name>
    <name evidence="13" type="synonym">LOC113504927</name>
</gene>
<feature type="region of interest" description="Disordered" evidence="8">
    <location>
        <begin position="282"/>
        <end position="304"/>
    </location>
</feature>
<feature type="transmembrane region" description="Helical" evidence="9">
    <location>
        <begin position="360"/>
        <end position="379"/>
    </location>
</feature>
<evidence type="ECO:0000256" key="3">
    <source>
        <dbReference type="ARBA" id="ARBA00022475"/>
    </source>
</evidence>
<name>A0A7E5WQV7_TRINI</name>